<dbReference type="SUPFAM" id="SSF49464">
    <property type="entry name" value="Carboxypeptidase regulatory domain-like"/>
    <property type="match status" value="2"/>
</dbReference>
<sequence>MSNTLKKTLSLMTTFAMILTLFSGIAIASDDGESDSVAEAVYLEAKEDEIPERHYDELEVELEIDEEYEFNEDFIGSSEAWEFGEELDDEEFTSVEKIADNEVVMTFEDLTLQDGEELEITVEAMAIKGVDGVEEKKATIDVIDPTEYTVTFDITDEEDEALEGVEIDINDDQITTDEDGEATIDLREGEYDYEADKTGYESKTGDVEVDDIRTVDFSLEKDSEVADLIVHEKPETFVVDEDSEITFALVNEAGDVVEEADEKVDFEFTDVPFGSDIADPASGETEEGKITVEITPDVEDQYRLRAEQENHTARADFEAVEELPGEYDVPFNVVNTDGDALEAAEVELEDVDTKETDEDGKVEFEDVKEGDHDYTVNKEGYGEAEGTVTVEEDMDEELVIMTEVVDYDLVDYSAFASEIRDYDEDTEIGDGEEDGAEIEARFRDRDGSREYGPHKFYVVFSEDSGAINEDKGDVRDVTKINDEEYRVVVDAVNGDFDLFVTSTVPGDIDVDLYKYEDEETSIDGVTIEFESTEDIDAVELEVDEYDEIFDGYKVFDAGDDVELTATALAGNWEVEDEDVEFEKLEYCEDDGWDDDEWDNIGTVETDEDGEAELDYEMNDSGRYKFRAIAEDWDSDEMDDEDVEWDETKVRIRSGDADLIEAERETKYADIEEDEFEVYYNLYDEHGNDIENPSELEVRVTDVDGDRHDEDDDGVTVTWCTDEEALEVEVDMDELDIDEDDREGWWEVRAQKAGTTIRAYTDVKVTEFGEIVDMEIEMDPQIVNFNEYVDEEGDEYEFDADDIMEVTLIDEQGMEIEYEADSDDDIVFSSSRGSVATIDRYDAEVTIKYENTGETTITAYHLDEELEAEDKFYVGDDPEGLEIVTDIEPGEKDGTVTMYMIDQDEYRTADEDDEEYNIISPADISYSDVEDFEDGVATFEIEAEEYEVYDIRVVTERGLTKTFEADFTEEATYEVIFEVFDEEEVAVEDAEIEIANMTEVTDEDGEAVLELEAGEYDYTIAKEDFETYEGTVEVEEDTLETVTLEEGEVRTFITLTEGSETIITDGEVDTMDATPAIINNRTYLPFRAVGEALGADVDWDADDESVTAELDGTTAVFYLDSTTAYVDGDRFDMDVAPELDEDAGRALLPIRFVAEAFDAYVDWDGDTREIEIERIVN</sequence>
<dbReference type="InterPro" id="IPR008969">
    <property type="entry name" value="CarboxyPept-like_regulatory"/>
</dbReference>
<dbReference type="InParanoid" id="B2A1C1"/>
<dbReference type="InterPro" id="IPR036582">
    <property type="entry name" value="Mao_N_sf"/>
</dbReference>
<dbReference type="InterPro" id="IPR012854">
    <property type="entry name" value="Cu_amine_oxidase-like_N"/>
</dbReference>
<feature type="signal peptide" evidence="1">
    <location>
        <begin position="1"/>
        <end position="28"/>
    </location>
</feature>
<dbReference type="OrthoDB" id="1805339at2"/>
<name>B2A1C1_NATTJ</name>
<keyword evidence="1" id="KW-0732">Signal</keyword>
<protein>
    <submittedName>
        <fullName evidence="3">Copper amine oxidase domain protein</fullName>
    </submittedName>
</protein>
<organism evidence="3 4">
    <name type="scientific">Natranaerobius thermophilus (strain ATCC BAA-1301 / DSM 18059 / JW/NM-WN-LF)</name>
    <dbReference type="NCBI Taxonomy" id="457570"/>
    <lineage>
        <taxon>Bacteria</taxon>
        <taxon>Bacillati</taxon>
        <taxon>Bacillota</taxon>
        <taxon>Clostridia</taxon>
        <taxon>Natranaerobiales</taxon>
        <taxon>Natranaerobiaceae</taxon>
        <taxon>Natranaerobius</taxon>
    </lineage>
</organism>
<dbReference type="Proteomes" id="UP000001683">
    <property type="component" value="Chromosome"/>
</dbReference>
<dbReference type="Gene3D" id="2.60.40.1120">
    <property type="entry name" value="Carboxypeptidase-like, regulatory domain"/>
    <property type="match status" value="3"/>
</dbReference>
<feature type="domain" description="Copper amine oxidase-like N-terminal" evidence="2">
    <location>
        <begin position="1064"/>
        <end position="1171"/>
    </location>
</feature>
<accession>B2A1C1</accession>
<dbReference type="Pfam" id="PF07833">
    <property type="entry name" value="Cu_amine_oxidN1"/>
    <property type="match status" value="1"/>
</dbReference>
<keyword evidence="4" id="KW-1185">Reference proteome</keyword>
<dbReference type="Gene3D" id="3.30.457.10">
    <property type="entry name" value="Copper amine oxidase-like, N-terminal domain"/>
    <property type="match status" value="1"/>
</dbReference>
<dbReference type="KEGG" id="nth:Nther_2496"/>
<dbReference type="STRING" id="457570.Nther_2496"/>
<evidence type="ECO:0000313" key="3">
    <source>
        <dbReference type="EMBL" id="ACB86059.1"/>
    </source>
</evidence>
<feature type="chain" id="PRO_5002772973" evidence="1">
    <location>
        <begin position="29"/>
        <end position="1176"/>
    </location>
</feature>
<evidence type="ECO:0000313" key="4">
    <source>
        <dbReference type="Proteomes" id="UP000001683"/>
    </source>
</evidence>
<reference evidence="3 4" key="2">
    <citation type="journal article" date="2011" name="J. Bacteriol.">
        <title>Complete genome sequence of the anaerobic, halophilic alkalithermophile Natranaerobius thermophilus JW/NM-WN-LF.</title>
        <authorList>
            <person name="Zhao B."/>
            <person name="Mesbah N.M."/>
            <person name="Dalin E."/>
            <person name="Goodwin L."/>
            <person name="Nolan M."/>
            <person name="Pitluck S."/>
            <person name="Chertkov O."/>
            <person name="Brettin T.S."/>
            <person name="Han J."/>
            <person name="Larimer F.W."/>
            <person name="Land M.L."/>
            <person name="Hauser L."/>
            <person name="Kyrpides N."/>
            <person name="Wiegel J."/>
        </authorList>
    </citation>
    <scope>NUCLEOTIDE SEQUENCE [LARGE SCALE GENOMIC DNA]</scope>
    <source>
        <strain evidence="4">ATCC BAA-1301 / DSM 18059 / JW/NM-WN-LF</strain>
    </source>
</reference>
<dbReference type="AlphaFoldDB" id="B2A1C1"/>
<gene>
    <name evidence="3" type="ordered locus">Nther_2496</name>
</gene>
<dbReference type="RefSeq" id="WP_012448903.1">
    <property type="nucleotide sequence ID" value="NC_010718.1"/>
</dbReference>
<dbReference type="SUPFAM" id="SSF55383">
    <property type="entry name" value="Copper amine oxidase, domain N"/>
    <property type="match status" value="1"/>
</dbReference>
<evidence type="ECO:0000256" key="1">
    <source>
        <dbReference type="SAM" id="SignalP"/>
    </source>
</evidence>
<reference evidence="3 4" key="1">
    <citation type="submission" date="2008-04" db="EMBL/GenBank/DDBJ databases">
        <title>Complete sequence of chromosome of Natranaerobius thermophilus JW/NM-WN-LF.</title>
        <authorList>
            <consortium name="US DOE Joint Genome Institute"/>
            <person name="Copeland A."/>
            <person name="Lucas S."/>
            <person name="Lapidus A."/>
            <person name="Glavina del Rio T."/>
            <person name="Dalin E."/>
            <person name="Tice H."/>
            <person name="Bruce D."/>
            <person name="Goodwin L."/>
            <person name="Pitluck S."/>
            <person name="Chertkov O."/>
            <person name="Brettin T."/>
            <person name="Detter J.C."/>
            <person name="Han C."/>
            <person name="Kuske C.R."/>
            <person name="Schmutz J."/>
            <person name="Larimer F."/>
            <person name="Land M."/>
            <person name="Hauser L."/>
            <person name="Kyrpides N."/>
            <person name="Lykidis A."/>
            <person name="Mesbah N.M."/>
            <person name="Wiegel J."/>
        </authorList>
    </citation>
    <scope>NUCLEOTIDE SEQUENCE [LARGE SCALE GENOMIC DNA]</scope>
    <source>
        <strain evidence="4">ATCC BAA-1301 / DSM 18059 / JW/NM-WN-LF</strain>
    </source>
</reference>
<evidence type="ECO:0000259" key="2">
    <source>
        <dbReference type="Pfam" id="PF07833"/>
    </source>
</evidence>
<proteinExistence type="predicted"/>
<dbReference type="eggNOG" id="COG1470">
    <property type="taxonomic scope" value="Bacteria"/>
</dbReference>
<dbReference type="HOGENOM" id="CLU_008172_0_0_9"/>
<dbReference type="EMBL" id="CP001034">
    <property type="protein sequence ID" value="ACB86059.1"/>
    <property type="molecule type" value="Genomic_DNA"/>
</dbReference>